<gene>
    <name evidence="2" type="ORF">NG824_19005</name>
</gene>
<feature type="transmembrane region" description="Helical" evidence="1">
    <location>
        <begin position="221"/>
        <end position="242"/>
    </location>
</feature>
<feature type="transmembrane region" description="Helical" evidence="1">
    <location>
        <begin position="83"/>
        <end position="102"/>
    </location>
</feature>
<feature type="transmembrane region" description="Helical" evidence="1">
    <location>
        <begin position="188"/>
        <end position="209"/>
    </location>
</feature>
<feature type="transmembrane region" description="Helical" evidence="1">
    <location>
        <begin position="108"/>
        <end position="128"/>
    </location>
</feature>
<keyword evidence="1" id="KW-1133">Transmembrane helix</keyword>
<sequence length="272" mass="30460">MHWAIGLLWRDVSGCGILAADSLSWTLEGREMANAVEEVPAAPAKHSEDGAAAHALSFPWLAEVMSHYSQVTEQNRAGRLERWSFIVGFLGAGFGMLCGTVLDGKAALVCAATGLTIELVGFAIAAILQIKRELPGVRHPHAKHAEQMEQEFSQYQDIVTALRAFPLEQRRQRETFMRDRRANMHERLGLFTGGMEKLGIMPVLLALYLQFKDWHWGDWSVLSKITIMQSVLAFLLLFAYALSWHLIRLRVRVQTYEQLLGEANRQDTAASG</sequence>
<evidence type="ECO:0000256" key="1">
    <source>
        <dbReference type="SAM" id="Phobius"/>
    </source>
</evidence>
<protein>
    <submittedName>
        <fullName evidence="2">Uncharacterized protein</fullName>
    </submittedName>
</protein>
<dbReference type="EMBL" id="CP099534">
    <property type="protein sequence ID" value="UYK88534.1"/>
    <property type="molecule type" value="Genomic_DNA"/>
</dbReference>
<dbReference type="RefSeq" id="WP_267093001.1">
    <property type="nucleotide sequence ID" value="NZ_CP099534.1"/>
</dbReference>
<accession>A0AA46SU20</accession>
<evidence type="ECO:0000313" key="3">
    <source>
        <dbReference type="Proteomes" id="UP001164392"/>
    </source>
</evidence>
<proteinExistence type="predicted"/>
<dbReference type="AlphaFoldDB" id="A0AA46SU20"/>
<keyword evidence="1" id="KW-0472">Membrane</keyword>
<name>A0AA46SU20_9XANT</name>
<organism evidence="2 3">
    <name type="scientific">Xanthomonas sacchari</name>
    <dbReference type="NCBI Taxonomy" id="56458"/>
    <lineage>
        <taxon>Bacteria</taxon>
        <taxon>Pseudomonadati</taxon>
        <taxon>Pseudomonadota</taxon>
        <taxon>Gammaproteobacteria</taxon>
        <taxon>Lysobacterales</taxon>
        <taxon>Lysobacteraceae</taxon>
        <taxon>Xanthomonas</taxon>
    </lineage>
</organism>
<keyword evidence="1" id="KW-0812">Transmembrane</keyword>
<evidence type="ECO:0000313" key="2">
    <source>
        <dbReference type="EMBL" id="UYK88534.1"/>
    </source>
</evidence>
<reference evidence="2" key="1">
    <citation type="submission" date="2022-06" db="EMBL/GenBank/DDBJ databases">
        <title>Dynamics of rice microbiomes reveals core vertical transmitted seed endophytes.</title>
        <authorList>
            <person name="Liao K."/>
            <person name="Zhang X."/>
        </authorList>
    </citation>
    <scope>NUCLEOTIDE SEQUENCE</scope>
    <source>
        <strain evidence="2">JR3-14</strain>
    </source>
</reference>
<dbReference type="Proteomes" id="UP001164392">
    <property type="component" value="Chromosome"/>
</dbReference>